<comment type="cofactor">
    <cofactor evidence="1">
        <name>pyridoxal 5'-phosphate</name>
        <dbReference type="ChEBI" id="CHEBI:597326"/>
    </cofactor>
</comment>
<dbReference type="Pfam" id="PF00155">
    <property type="entry name" value="Aminotran_1_2"/>
    <property type="match status" value="1"/>
</dbReference>
<dbReference type="InterPro" id="IPR015422">
    <property type="entry name" value="PyrdxlP-dep_Trfase_small"/>
</dbReference>
<evidence type="ECO:0000256" key="3">
    <source>
        <dbReference type="ARBA" id="ARBA00004953"/>
    </source>
</evidence>
<dbReference type="Gene3D" id="3.90.1150.10">
    <property type="entry name" value="Aspartate Aminotransferase, domain 1"/>
    <property type="match status" value="1"/>
</dbReference>
<dbReference type="InterPro" id="IPR015424">
    <property type="entry name" value="PyrdxlP-dep_Trfase"/>
</dbReference>
<feature type="compositionally biased region" description="Gly residues" evidence="10">
    <location>
        <begin position="327"/>
        <end position="337"/>
    </location>
</feature>
<evidence type="ECO:0000256" key="8">
    <source>
        <dbReference type="ARBA" id="ARBA00029996"/>
    </source>
</evidence>
<dbReference type="Proteomes" id="UP000324324">
    <property type="component" value="Unassembled WGS sequence"/>
</dbReference>
<dbReference type="InterPro" id="IPR004839">
    <property type="entry name" value="Aminotransferase_I/II_large"/>
</dbReference>
<feature type="region of interest" description="Disordered" evidence="10">
    <location>
        <begin position="323"/>
        <end position="364"/>
    </location>
</feature>
<proteinExistence type="predicted"/>
<comment type="catalytic activity">
    <reaction evidence="9">
        <text>O-phospho-L-threonine + H(+) = (R)-1-aminopropan-2-yl phosphate + CO2</text>
        <dbReference type="Rhea" id="RHEA:11492"/>
        <dbReference type="ChEBI" id="CHEBI:15378"/>
        <dbReference type="ChEBI" id="CHEBI:16526"/>
        <dbReference type="ChEBI" id="CHEBI:58563"/>
        <dbReference type="ChEBI" id="CHEBI:58675"/>
        <dbReference type="EC" id="4.1.1.81"/>
    </reaction>
</comment>
<evidence type="ECO:0000313" key="13">
    <source>
        <dbReference type="Proteomes" id="UP000324324"/>
    </source>
</evidence>
<dbReference type="RefSeq" id="WP_150084415.1">
    <property type="nucleotide sequence ID" value="NZ_VWRN01000053.1"/>
</dbReference>
<comment type="pathway">
    <text evidence="3">Cofactor biosynthesis; adenosylcobalamin biosynthesis.</text>
</comment>
<dbReference type="GO" id="GO:0048472">
    <property type="term" value="F:threonine-phosphate decarboxylase activity"/>
    <property type="evidence" value="ECO:0007669"/>
    <property type="project" value="UniProtKB-EC"/>
</dbReference>
<evidence type="ECO:0000259" key="11">
    <source>
        <dbReference type="Pfam" id="PF00155"/>
    </source>
</evidence>
<evidence type="ECO:0000256" key="2">
    <source>
        <dbReference type="ARBA" id="ARBA00003444"/>
    </source>
</evidence>
<comment type="function">
    <text evidence="2">Decarboxylates L-threonine-O-3-phosphate to yield (R)-1-amino-2-propanol O-2-phosphate, the precursor for the linkage between the nucleotide loop and the corrin ring in cobalamin.</text>
</comment>
<organism evidence="12 13">
    <name type="scientific">Cupriavidus cauae</name>
    <dbReference type="NCBI Taxonomy" id="2608999"/>
    <lineage>
        <taxon>Bacteria</taxon>
        <taxon>Pseudomonadati</taxon>
        <taxon>Pseudomonadota</taxon>
        <taxon>Betaproteobacteria</taxon>
        <taxon>Burkholderiales</taxon>
        <taxon>Burkholderiaceae</taxon>
        <taxon>Cupriavidus</taxon>
    </lineage>
</organism>
<feature type="domain" description="Aminotransferase class I/classII large" evidence="11">
    <location>
        <begin position="79"/>
        <end position="308"/>
    </location>
</feature>
<feature type="compositionally biased region" description="Polar residues" evidence="10">
    <location>
        <begin position="341"/>
        <end position="358"/>
    </location>
</feature>
<dbReference type="CDD" id="cd00609">
    <property type="entry name" value="AAT_like"/>
    <property type="match status" value="1"/>
</dbReference>
<gene>
    <name evidence="12" type="ORF">F1599_21255</name>
</gene>
<dbReference type="UniPathway" id="UPA00148"/>
<dbReference type="EC" id="4.1.1.81" evidence="4"/>
<dbReference type="AlphaFoldDB" id="A0A5M8A939"/>
<dbReference type="SUPFAM" id="SSF53383">
    <property type="entry name" value="PLP-dependent transferases"/>
    <property type="match status" value="1"/>
</dbReference>
<evidence type="ECO:0000256" key="9">
    <source>
        <dbReference type="ARBA" id="ARBA00048531"/>
    </source>
</evidence>
<name>A0A5M8A939_9BURK</name>
<dbReference type="GO" id="GO:0009236">
    <property type="term" value="P:cobalamin biosynthetic process"/>
    <property type="evidence" value="ECO:0007669"/>
    <property type="project" value="UniProtKB-UniPathway"/>
</dbReference>
<dbReference type="PANTHER" id="PTHR42885">
    <property type="entry name" value="HISTIDINOL-PHOSPHATE AMINOTRANSFERASE-RELATED"/>
    <property type="match status" value="1"/>
</dbReference>
<comment type="caution">
    <text evidence="12">The sequence shown here is derived from an EMBL/GenBank/DDBJ whole genome shotgun (WGS) entry which is preliminary data.</text>
</comment>
<keyword evidence="5" id="KW-0169">Cobalamin biosynthesis</keyword>
<keyword evidence="13" id="KW-1185">Reference proteome</keyword>
<evidence type="ECO:0000256" key="1">
    <source>
        <dbReference type="ARBA" id="ARBA00001933"/>
    </source>
</evidence>
<accession>A0A5M8A939</accession>
<dbReference type="NCBIfam" id="TIGR01140">
    <property type="entry name" value="L_thr_O3P_dcar"/>
    <property type="match status" value="1"/>
</dbReference>
<dbReference type="Gene3D" id="3.40.640.10">
    <property type="entry name" value="Type I PLP-dependent aspartate aminotransferase-like (Major domain)"/>
    <property type="match status" value="1"/>
</dbReference>
<keyword evidence="6" id="KW-0663">Pyridoxal phosphate</keyword>
<sequence length="387" mass="40712">MNHPHSLPPPIRHGGNLLAAVRRYGRDPADWLDLSTGINPDGYPVPPLPADCWQRLPQDDDGLAEIAARAYGSPHALPVAGSQAAIRTLPALLPPGRVGIAALGYSEYAPAFAAAGHRVVPLDEADFSHPALADGLDHLVVVNPNNPTGRIVPRERLLGWHAALAARGGTLLVDEAFADAWVTDEGGGSLAADSNRAGLIVLRSLGKFYGLAGVRCGFVLAQPALLQALAERLGNWTVSGPARAVARLALRDTDWQAATRARLRVASARLDALLRRHGLAPVTLPLFAWVPHADAERMHQALAHAGVWTRLFDAPVASLASREAAGGRPGDFAGGRPGDSSGDSTAKSPSDTTGNTARLPSLRLGLPPDREACWQRLADALATILPL</sequence>
<evidence type="ECO:0000313" key="12">
    <source>
        <dbReference type="EMBL" id="KAA6119202.1"/>
    </source>
</evidence>
<reference evidence="12 13" key="1">
    <citation type="submission" date="2019-09" db="EMBL/GenBank/DDBJ databases">
        <title>Isolation of a novel species in the genus Cupriavidus from patients with sepsis using whole genome sequencing.</title>
        <authorList>
            <person name="Kweon O.J."/>
            <person name="Lee M.-K."/>
        </authorList>
    </citation>
    <scope>NUCLEOTIDE SEQUENCE [LARGE SCALE GENOMIC DNA]</scope>
    <source>
        <strain evidence="12 13">MKL-01</strain>
    </source>
</reference>
<dbReference type="PANTHER" id="PTHR42885:SF1">
    <property type="entry name" value="THREONINE-PHOSPHATE DECARBOXYLASE"/>
    <property type="match status" value="1"/>
</dbReference>
<evidence type="ECO:0000256" key="10">
    <source>
        <dbReference type="SAM" id="MobiDB-lite"/>
    </source>
</evidence>
<evidence type="ECO:0000256" key="7">
    <source>
        <dbReference type="ARBA" id="ARBA00023239"/>
    </source>
</evidence>
<dbReference type="InterPro" id="IPR015421">
    <property type="entry name" value="PyrdxlP-dep_Trfase_major"/>
</dbReference>
<evidence type="ECO:0000256" key="4">
    <source>
        <dbReference type="ARBA" id="ARBA00012285"/>
    </source>
</evidence>
<keyword evidence="7 12" id="KW-0456">Lyase</keyword>
<evidence type="ECO:0000256" key="5">
    <source>
        <dbReference type="ARBA" id="ARBA00022573"/>
    </source>
</evidence>
<protein>
    <recommendedName>
        <fullName evidence="4">threonine-phosphate decarboxylase</fullName>
        <ecNumber evidence="4">4.1.1.81</ecNumber>
    </recommendedName>
    <alternativeName>
        <fullName evidence="8">L-threonine-O-3-phosphate decarboxylase</fullName>
    </alternativeName>
</protein>
<dbReference type="InterPro" id="IPR005860">
    <property type="entry name" value="CobD"/>
</dbReference>
<dbReference type="EMBL" id="VWRN01000053">
    <property type="protein sequence ID" value="KAA6119202.1"/>
    <property type="molecule type" value="Genomic_DNA"/>
</dbReference>
<evidence type="ECO:0000256" key="6">
    <source>
        <dbReference type="ARBA" id="ARBA00022898"/>
    </source>
</evidence>
<dbReference type="GO" id="GO:0030170">
    <property type="term" value="F:pyridoxal phosphate binding"/>
    <property type="evidence" value="ECO:0007669"/>
    <property type="project" value="InterPro"/>
</dbReference>